<dbReference type="SUPFAM" id="SSF53300">
    <property type="entry name" value="vWA-like"/>
    <property type="match status" value="1"/>
</dbReference>
<dbReference type="SMART" id="SM01047">
    <property type="entry name" value="C1_4"/>
    <property type="match status" value="1"/>
</dbReference>
<keyword evidence="6 11" id="KW-0862">Zinc</keyword>
<dbReference type="InterPro" id="IPR012170">
    <property type="entry name" value="TFIIH_SSL1/p44"/>
</dbReference>
<comment type="similarity">
    <text evidence="2 11">Belongs to the GTF2H2 family.</text>
</comment>
<evidence type="ECO:0000256" key="13">
    <source>
        <dbReference type="PROSITE-ProRule" id="PRU00042"/>
    </source>
</evidence>
<comment type="caution">
    <text evidence="16">The sequence shown here is derived from an EMBL/GenBank/DDBJ whole genome shotgun (WGS) entry which is preliminary data.</text>
</comment>
<dbReference type="GO" id="GO:0008270">
    <property type="term" value="F:zinc ion binding"/>
    <property type="evidence" value="ECO:0007669"/>
    <property type="project" value="UniProtKB-UniRule"/>
</dbReference>
<keyword evidence="5 13" id="KW-0863">Zinc-finger</keyword>
<dbReference type="SUPFAM" id="SSF57889">
    <property type="entry name" value="Cysteine-rich domain"/>
    <property type="match status" value="1"/>
</dbReference>
<dbReference type="PANTHER" id="PTHR12695:SF2">
    <property type="entry name" value="GENERAL TRANSCRIPTION FACTOR IIH SUBUNIT 2-RELATED"/>
    <property type="match status" value="1"/>
</dbReference>
<accession>A0AAD9CUI7</accession>
<dbReference type="AlphaFoldDB" id="A0AAD9CUI7"/>
<dbReference type="GO" id="GO:0006357">
    <property type="term" value="P:regulation of transcription by RNA polymerase II"/>
    <property type="evidence" value="ECO:0007669"/>
    <property type="project" value="UniProtKB-UniRule"/>
</dbReference>
<dbReference type="InterPro" id="IPR004595">
    <property type="entry name" value="TFIIH_C1-like_dom"/>
</dbReference>
<dbReference type="GO" id="GO:0000439">
    <property type="term" value="C:transcription factor TFIIH core complex"/>
    <property type="evidence" value="ECO:0007669"/>
    <property type="project" value="UniProtKB-UniRule"/>
</dbReference>
<comment type="function">
    <text evidence="11">Component of the general transcription and DNA repair factor IIH (TFIIH) core complex, which is involved in general and transcription-coupled nucleotide excision repair (NER) of damaged DNA and, when complexed to TFIIK, in RNA transcription by RNA polymerase II.</text>
</comment>
<evidence type="ECO:0000256" key="2">
    <source>
        <dbReference type="ARBA" id="ARBA00006092"/>
    </source>
</evidence>
<proteinExistence type="inferred from homology"/>
<dbReference type="PROSITE" id="PS00028">
    <property type="entry name" value="ZINC_FINGER_C2H2_1"/>
    <property type="match status" value="1"/>
</dbReference>
<name>A0AAD9CUI7_PAPLA</name>
<feature type="zinc finger region" description="C4-type" evidence="12">
    <location>
        <begin position="350"/>
        <end position="367"/>
    </location>
</feature>
<feature type="compositionally biased region" description="Acidic residues" evidence="14">
    <location>
        <begin position="10"/>
        <end position="24"/>
    </location>
</feature>
<gene>
    <name evidence="16" type="ORF">DB88DRAFT_442109</name>
</gene>
<dbReference type="GO" id="GO:0006351">
    <property type="term" value="P:DNA-templated transcription"/>
    <property type="evidence" value="ECO:0007669"/>
    <property type="project" value="InterPro"/>
</dbReference>
<dbReference type="PIRSF" id="PIRSF015919">
    <property type="entry name" value="TFIIH_SSL1"/>
    <property type="match status" value="1"/>
</dbReference>
<evidence type="ECO:0000256" key="1">
    <source>
        <dbReference type="ARBA" id="ARBA00004123"/>
    </source>
</evidence>
<dbReference type="Proteomes" id="UP001182556">
    <property type="component" value="Unassembled WGS sequence"/>
</dbReference>
<evidence type="ECO:0000259" key="15">
    <source>
        <dbReference type="PROSITE" id="PS50157"/>
    </source>
</evidence>
<dbReference type="PANTHER" id="PTHR12695">
    <property type="entry name" value="GENERAL TRANSCRIPTION FACTOR IIH SUBUNIT 2"/>
    <property type="match status" value="1"/>
</dbReference>
<dbReference type="PROSITE" id="PS50157">
    <property type="entry name" value="ZINC_FINGER_C2H2_2"/>
    <property type="match status" value="1"/>
</dbReference>
<dbReference type="GO" id="GO:0006289">
    <property type="term" value="P:nucleotide-excision repair"/>
    <property type="evidence" value="ECO:0007669"/>
    <property type="project" value="UniProtKB-UniRule"/>
</dbReference>
<sequence>MPRDKAYSPDPDDVDVEMDEDDLDAPTNSRDKGKGKANGVSYDANGMQTWEGAYARPWDVLEEDEEGGLQGTVEKLLARGRRRRYVDTPLRRSIIRHMFIILDLSESMLDKDFRPTRWEVTLTYLRGYITEWFDQNPLGQVGIILMRDRLAETLVPMGGNPQEILSLLSDKRRLEPSGEPSLQNGLAMAKSGMSHLPSTSALECLVLFSSISTADPDGPTTIHSLLQDLVATKIRTTIISLSGEIKICRQICERTGGRFGVAIDEDHYKELMWETIPPPAQTMSTPATLSVRAALAAGGLARGANGSGGAGKRPQPVGDLMVMGFPVRLPQGGETLCACHGRLRKGGYLCPRCGSKMCDVPTDCEVCGLMVVSSPHLARSFWFLFPVANFGIFGIQQAIEAEAEHALSAACFGCDKPFPTLAEMGTAAGVNQVDDTISPTSRYKCAKCQNDFCMECDLYIHHTLHTCPGCSQ</sequence>
<evidence type="ECO:0000256" key="5">
    <source>
        <dbReference type="ARBA" id="ARBA00022771"/>
    </source>
</evidence>
<keyword evidence="10 11" id="KW-0539">Nucleus</keyword>
<keyword evidence="17" id="KW-1185">Reference proteome</keyword>
<keyword evidence="4" id="KW-0227">DNA damage</keyword>
<keyword evidence="3 11" id="KW-0479">Metal-binding</keyword>
<dbReference type="Gene3D" id="3.40.50.410">
    <property type="entry name" value="von Willebrand factor, type A domain"/>
    <property type="match status" value="1"/>
</dbReference>
<feature type="region of interest" description="Disordered" evidence="14">
    <location>
        <begin position="1"/>
        <end position="42"/>
    </location>
</feature>
<keyword evidence="7 11" id="KW-0805">Transcription regulation</keyword>
<evidence type="ECO:0000313" key="17">
    <source>
        <dbReference type="Proteomes" id="UP001182556"/>
    </source>
</evidence>
<evidence type="ECO:0000256" key="11">
    <source>
        <dbReference type="PIRNR" id="PIRNR015919"/>
    </source>
</evidence>
<evidence type="ECO:0000256" key="6">
    <source>
        <dbReference type="ARBA" id="ARBA00022833"/>
    </source>
</evidence>
<dbReference type="InterPro" id="IPR013083">
    <property type="entry name" value="Znf_RING/FYVE/PHD"/>
</dbReference>
<evidence type="ECO:0000256" key="7">
    <source>
        <dbReference type="ARBA" id="ARBA00023015"/>
    </source>
</evidence>
<dbReference type="GO" id="GO:0005675">
    <property type="term" value="C:transcription factor TFIIH holo complex"/>
    <property type="evidence" value="ECO:0007669"/>
    <property type="project" value="UniProtKB-UniRule"/>
</dbReference>
<evidence type="ECO:0000256" key="8">
    <source>
        <dbReference type="ARBA" id="ARBA00023163"/>
    </source>
</evidence>
<dbReference type="InterPro" id="IPR036465">
    <property type="entry name" value="vWFA_dom_sf"/>
</dbReference>
<evidence type="ECO:0000313" key="16">
    <source>
        <dbReference type="EMBL" id="KAK1922216.1"/>
    </source>
</evidence>
<dbReference type="InterPro" id="IPR007198">
    <property type="entry name" value="Ssl1-like"/>
</dbReference>
<protein>
    <recommendedName>
        <fullName evidence="11">General transcription and DNA repair factor IIH</fullName>
    </recommendedName>
</protein>
<dbReference type="InterPro" id="IPR013087">
    <property type="entry name" value="Znf_C2H2_type"/>
</dbReference>
<keyword evidence="8 11" id="KW-0804">Transcription</keyword>
<evidence type="ECO:0000256" key="3">
    <source>
        <dbReference type="ARBA" id="ARBA00022723"/>
    </source>
</evidence>
<evidence type="ECO:0000256" key="4">
    <source>
        <dbReference type="ARBA" id="ARBA00022763"/>
    </source>
</evidence>
<dbReference type="Pfam" id="PF07975">
    <property type="entry name" value="C1_4"/>
    <property type="match status" value="1"/>
</dbReference>
<evidence type="ECO:0000256" key="9">
    <source>
        <dbReference type="ARBA" id="ARBA00023204"/>
    </source>
</evidence>
<dbReference type="FunFam" id="3.40.50.410:FF:000015">
    <property type="entry name" value="General transcription factor IIH subunit 2"/>
    <property type="match status" value="1"/>
</dbReference>
<dbReference type="InterPro" id="IPR046349">
    <property type="entry name" value="C1-like_sf"/>
</dbReference>
<comment type="subcellular location">
    <subcellularLocation>
        <location evidence="1 11">Nucleus</location>
    </subcellularLocation>
</comment>
<dbReference type="Pfam" id="PF04056">
    <property type="entry name" value="Ssl1"/>
    <property type="match status" value="1"/>
</dbReference>
<evidence type="ECO:0000256" key="10">
    <source>
        <dbReference type="ARBA" id="ARBA00023242"/>
    </source>
</evidence>
<dbReference type="NCBIfam" id="TIGR00622">
    <property type="entry name" value="ssl1"/>
    <property type="match status" value="1"/>
</dbReference>
<organism evidence="16 17">
    <name type="scientific">Papiliotrema laurentii</name>
    <name type="common">Cryptococcus laurentii</name>
    <dbReference type="NCBI Taxonomy" id="5418"/>
    <lineage>
        <taxon>Eukaryota</taxon>
        <taxon>Fungi</taxon>
        <taxon>Dikarya</taxon>
        <taxon>Basidiomycota</taxon>
        <taxon>Agaricomycotina</taxon>
        <taxon>Tremellomycetes</taxon>
        <taxon>Tremellales</taxon>
        <taxon>Rhynchogastremaceae</taxon>
        <taxon>Papiliotrema</taxon>
    </lineage>
</organism>
<feature type="domain" description="C2H2-type" evidence="15">
    <location>
        <begin position="443"/>
        <end position="466"/>
    </location>
</feature>
<reference evidence="16" key="1">
    <citation type="submission" date="2023-02" db="EMBL/GenBank/DDBJ databases">
        <title>Identification and recombinant expression of a fungal hydrolase from Papiliotrema laurentii that hydrolyzes apple cutin and clears colloidal polyester polyurethane.</title>
        <authorList>
            <consortium name="DOE Joint Genome Institute"/>
            <person name="Roman V.A."/>
            <person name="Bojanowski C."/>
            <person name="Crable B.R."/>
            <person name="Wagner D.N."/>
            <person name="Hung C.S."/>
            <person name="Nadeau L.J."/>
            <person name="Schratz L."/>
            <person name="Haridas S."/>
            <person name="Pangilinan J."/>
            <person name="Lipzen A."/>
            <person name="Na H."/>
            <person name="Yan M."/>
            <person name="Ng V."/>
            <person name="Grigoriev I.V."/>
            <person name="Spatafora J.W."/>
            <person name="Barlow D."/>
            <person name="Biffinger J."/>
            <person name="Kelley-Loughnane N."/>
            <person name="Varaljay V.A."/>
            <person name="Crookes-Goodson W.J."/>
        </authorList>
    </citation>
    <scope>NUCLEOTIDE SEQUENCE</scope>
    <source>
        <strain evidence="16">5307AH</strain>
    </source>
</reference>
<dbReference type="Gene3D" id="3.30.40.10">
    <property type="entry name" value="Zinc/RING finger domain, C3HC4 (zinc finger)"/>
    <property type="match status" value="1"/>
</dbReference>
<keyword evidence="9" id="KW-0234">DNA repair</keyword>
<dbReference type="EMBL" id="JAODAN010000009">
    <property type="protein sequence ID" value="KAK1922216.1"/>
    <property type="molecule type" value="Genomic_DNA"/>
</dbReference>
<evidence type="ECO:0000256" key="14">
    <source>
        <dbReference type="SAM" id="MobiDB-lite"/>
    </source>
</evidence>
<evidence type="ECO:0000256" key="12">
    <source>
        <dbReference type="PIRSR" id="PIRSR015919-1"/>
    </source>
</evidence>